<gene>
    <name evidence="2" type="ORF">HPS55_05170</name>
</gene>
<comment type="caution">
    <text evidence="2">The sequence shown here is derived from an EMBL/GenBank/DDBJ whole genome shotgun (WGS) entry which is preliminary data.</text>
</comment>
<evidence type="ECO:0000313" key="2">
    <source>
        <dbReference type="EMBL" id="NPE13723.1"/>
    </source>
</evidence>
<dbReference type="Proteomes" id="UP001193734">
    <property type="component" value="Unassembled WGS sequence"/>
</dbReference>
<evidence type="ECO:0008006" key="4">
    <source>
        <dbReference type="Google" id="ProtNLM"/>
    </source>
</evidence>
<dbReference type="GeneID" id="82157150"/>
<proteinExistence type="predicted"/>
<dbReference type="Gene3D" id="3.10.450.50">
    <property type="match status" value="1"/>
</dbReference>
<protein>
    <recommendedName>
        <fullName evidence="4">DUF3828 domain-containing protein</fullName>
    </recommendedName>
</protein>
<dbReference type="EMBL" id="JABKKE010000006">
    <property type="protein sequence ID" value="NPE13723.1"/>
    <property type="molecule type" value="Genomic_DNA"/>
</dbReference>
<keyword evidence="3" id="KW-1185">Reference proteome</keyword>
<evidence type="ECO:0000313" key="3">
    <source>
        <dbReference type="Proteomes" id="UP001193734"/>
    </source>
</evidence>
<reference evidence="2 3" key="1">
    <citation type="submission" date="2020-05" db="EMBL/GenBank/DDBJ databases">
        <title>Distinct polysaccharide utilization as determinants for interspecies competition between intestinal Prevotella spp.</title>
        <authorList>
            <person name="Galvez E.J.C."/>
            <person name="Iljazovic A."/>
            <person name="Strowig T."/>
        </authorList>
    </citation>
    <scope>NUCLEOTIDE SEQUENCE [LARGE SCALE GENOMIC DNA]</scope>
    <source>
        <strain evidence="2 3">PROD</strain>
    </source>
</reference>
<dbReference type="PROSITE" id="PS51257">
    <property type="entry name" value="PROKAR_LIPOPROTEIN"/>
    <property type="match status" value="1"/>
</dbReference>
<accession>A0ABX2AW89</accession>
<keyword evidence="1" id="KW-0732">Signal</keyword>
<organism evidence="2 3">
    <name type="scientific">Xylanibacter rodentium</name>
    <dbReference type="NCBI Taxonomy" id="2736289"/>
    <lineage>
        <taxon>Bacteria</taxon>
        <taxon>Pseudomonadati</taxon>
        <taxon>Bacteroidota</taxon>
        <taxon>Bacteroidia</taxon>
        <taxon>Bacteroidales</taxon>
        <taxon>Prevotellaceae</taxon>
        <taxon>Xylanibacter</taxon>
    </lineage>
</organism>
<feature type="signal peptide" evidence="1">
    <location>
        <begin position="1"/>
        <end position="24"/>
    </location>
</feature>
<name>A0ABX2AW89_9BACT</name>
<feature type="chain" id="PRO_5046757606" description="DUF3828 domain-containing protein" evidence="1">
    <location>
        <begin position="25"/>
        <end position="152"/>
    </location>
</feature>
<sequence length="152" mass="17640">MKKTNLFKIMLSVFFMLFSCVSFAQTASEDAMCKKLETFYKEYYRLAMSDEPNDYTDGLIKLIKKYCTKEFAERIEYDQLNGVGLDFIMDEHVDCSYISTLSISKSDKYYKVSFDADIPDVNGKKTKKKVILAVYLKDGLVDDVDELQGWEQ</sequence>
<dbReference type="RefSeq" id="WP_172177072.1">
    <property type="nucleotide sequence ID" value="NZ_CASGIA010000002.1"/>
</dbReference>
<evidence type="ECO:0000256" key="1">
    <source>
        <dbReference type="SAM" id="SignalP"/>
    </source>
</evidence>